<evidence type="ECO:0000256" key="5">
    <source>
        <dbReference type="ARBA" id="ARBA00022692"/>
    </source>
</evidence>
<dbReference type="InterPro" id="IPR003423">
    <property type="entry name" value="OMP_efflux"/>
</dbReference>
<evidence type="ECO:0000313" key="9">
    <source>
        <dbReference type="EMBL" id="MBB5021401.1"/>
    </source>
</evidence>
<name>A0A7W7Y3G1_9BACT</name>
<comment type="caution">
    <text evidence="9">The sequence shown here is derived from an EMBL/GenBank/DDBJ whole genome shotgun (WGS) entry which is preliminary data.</text>
</comment>
<comment type="subcellular location">
    <subcellularLocation>
        <location evidence="1">Cell outer membrane</location>
    </subcellularLocation>
</comment>
<organism evidence="9 10">
    <name type="scientific">Desulfurispira natronophila</name>
    <dbReference type="NCBI Taxonomy" id="682562"/>
    <lineage>
        <taxon>Bacteria</taxon>
        <taxon>Pseudomonadati</taxon>
        <taxon>Chrysiogenota</taxon>
        <taxon>Chrysiogenia</taxon>
        <taxon>Chrysiogenales</taxon>
        <taxon>Chrysiogenaceae</taxon>
        <taxon>Desulfurispira</taxon>
    </lineage>
</organism>
<dbReference type="SUPFAM" id="SSF56954">
    <property type="entry name" value="Outer membrane efflux proteins (OEP)"/>
    <property type="match status" value="1"/>
</dbReference>
<proteinExistence type="inferred from homology"/>
<keyword evidence="3" id="KW-0813">Transport</keyword>
<evidence type="ECO:0000256" key="8">
    <source>
        <dbReference type="SAM" id="SignalP"/>
    </source>
</evidence>
<dbReference type="Proteomes" id="UP000528322">
    <property type="component" value="Unassembled WGS sequence"/>
</dbReference>
<keyword evidence="8" id="KW-0732">Signal</keyword>
<dbReference type="PANTHER" id="PTHR30026">
    <property type="entry name" value="OUTER MEMBRANE PROTEIN TOLC"/>
    <property type="match status" value="1"/>
</dbReference>
<protein>
    <submittedName>
        <fullName evidence="9">Outer membrane protein TolC</fullName>
    </submittedName>
</protein>
<dbReference type="PANTHER" id="PTHR30026:SF20">
    <property type="entry name" value="OUTER MEMBRANE PROTEIN TOLC"/>
    <property type="match status" value="1"/>
</dbReference>
<evidence type="ECO:0000256" key="2">
    <source>
        <dbReference type="ARBA" id="ARBA00007613"/>
    </source>
</evidence>
<evidence type="ECO:0000256" key="7">
    <source>
        <dbReference type="ARBA" id="ARBA00023237"/>
    </source>
</evidence>
<dbReference type="RefSeq" id="WP_183730020.1">
    <property type="nucleotide sequence ID" value="NZ_JACHID010000003.1"/>
</dbReference>
<evidence type="ECO:0000256" key="1">
    <source>
        <dbReference type="ARBA" id="ARBA00004442"/>
    </source>
</evidence>
<keyword evidence="4" id="KW-1134">Transmembrane beta strand</keyword>
<dbReference type="GO" id="GO:0015288">
    <property type="term" value="F:porin activity"/>
    <property type="evidence" value="ECO:0007669"/>
    <property type="project" value="TreeGrafter"/>
</dbReference>
<reference evidence="9 10" key="1">
    <citation type="submission" date="2020-08" db="EMBL/GenBank/DDBJ databases">
        <title>Genomic Encyclopedia of Type Strains, Phase IV (KMG-IV): sequencing the most valuable type-strain genomes for metagenomic binning, comparative biology and taxonomic classification.</title>
        <authorList>
            <person name="Goeker M."/>
        </authorList>
    </citation>
    <scope>NUCLEOTIDE SEQUENCE [LARGE SCALE GENOMIC DNA]</scope>
    <source>
        <strain evidence="9 10">DSM 22071</strain>
    </source>
</reference>
<keyword evidence="10" id="KW-1185">Reference proteome</keyword>
<dbReference type="GO" id="GO:0009279">
    <property type="term" value="C:cell outer membrane"/>
    <property type="evidence" value="ECO:0007669"/>
    <property type="project" value="UniProtKB-SubCell"/>
</dbReference>
<evidence type="ECO:0000256" key="4">
    <source>
        <dbReference type="ARBA" id="ARBA00022452"/>
    </source>
</evidence>
<evidence type="ECO:0000313" key="10">
    <source>
        <dbReference type="Proteomes" id="UP000528322"/>
    </source>
</evidence>
<comment type="similarity">
    <text evidence="2">Belongs to the outer membrane factor (OMF) (TC 1.B.17) family.</text>
</comment>
<dbReference type="AlphaFoldDB" id="A0A7W7Y3G1"/>
<dbReference type="GO" id="GO:1990281">
    <property type="term" value="C:efflux pump complex"/>
    <property type="evidence" value="ECO:0007669"/>
    <property type="project" value="TreeGrafter"/>
</dbReference>
<dbReference type="Pfam" id="PF02321">
    <property type="entry name" value="OEP"/>
    <property type="match status" value="2"/>
</dbReference>
<keyword evidence="7" id="KW-0998">Cell outer membrane</keyword>
<gene>
    <name evidence="9" type="ORF">HNR37_000710</name>
</gene>
<dbReference type="Gene3D" id="1.20.1600.10">
    <property type="entry name" value="Outer membrane efflux proteins (OEP)"/>
    <property type="match status" value="1"/>
</dbReference>
<accession>A0A7W7Y3G1</accession>
<keyword evidence="5" id="KW-0812">Transmembrane</keyword>
<keyword evidence="6" id="KW-0472">Membrane</keyword>
<evidence type="ECO:0000256" key="3">
    <source>
        <dbReference type="ARBA" id="ARBA00022448"/>
    </source>
</evidence>
<dbReference type="GO" id="GO:0015562">
    <property type="term" value="F:efflux transmembrane transporter activity"/>
    <property type="evidence" value="ECO:0007669"/>
    <property type="project" value="InterPro"/>
</dbReference>
<dbReference type="EMBL" id="JACHID010000003">
    <property type="protein sequence ID" value="MBB5021401.1"/>
    <property type="molecule type" value="Genomic_DNA"/>
</dbReference>
<evidence type="ECO:0000256" key="6">
    <source>
        <dbReference type="ARBA" id="ARBA00023136"/>
    </source>
</evidence>
<dbReference type="InterPro" id="IPR051906">
    <property type="entry name" value="TolC-like"/>
</dbReference>
<feature type="chain" id="PRO_5031150310" evidence="8">
    <location>
        <begin position="23"/>
        <end position="421"/>
    </location>
</feature>
<feature type="signal peptide" evidence="8">
    <location>
        <begin position="1"/>
        <end position="22"/>
    </location>
</feature>
<sequence>MIIRAIAIVFTIYLLCVLPTHAADVPQEVSFLIAYHLALENNKSLLLEEVSQRKSELSEIQARSHRLPRADASWQYQRNDDDDTSRTLSAQIRQPLYTGGLASAEQRKSENLQRSASYQLSQVRQNILRDLIEVVADIHMAQQIVAVHKENVRRLEEHVNKSHVRLEVGEISRPVLLQSQMALSEGRADYFESRSRLATLNVRLNNIVGDTRDVQVTDNLEAPPIPKHNLDQWLKLANRKRQDLRAEQQLLDYTHHDLRAQVSRYYPTLDAFARYNQESSSSRSTTEAVLMGVRLQVPIFEGGTRIASYREAKYNTIERSHRILQKKEGIRFEVHQVLNELEVLDYKLEEAASRIEYAQENLRMVTLQFEVGKSTNLDVLDAMVSLKNAEQAMTTAHYEIIKARFRLLYHAGILDTSYFAS</sequence>